<accession>A0A517TRN2</accession>
<dbReference type="Pfam" id="PF00230">
    <property type="entry name" value="MIP"/>
    <property type="match status" value="1"/>
</dbReference>
<dbReference type="GO" id="GO:0005886">
    <property type="term" value="C:plasma membrane"/>
    <property type="evidence" value="ECO:0007669"/>
    <property type="project" value="TreeGrafter"/>
</dbReference>
<evidence type="ECO:0000313" key="10">
    <source>
        <dbReference type="Proteomes" id="UP000317909"/>
    </source>
</evidence>
<dbReference type="SUPFAM" id="SSF81338">
    <property type="entry name" value="Aquaporin-like"/>
    <property type="match status" value="1"/>
</dbReference>
<evidence type="ECO:0000256" key="6">
    <source>
        <dbReference type="ARBA" id="ARBA00023136"/>
    </source>
</evidence>
<dbReference type="PANTHER" id="PTHR43829:SF9">
    <property type="entry name" value="AQUAPORIN-9"/>
    <property type="match status" value="1"/>
</dbReference>
<protein>
    <submittedName>
        <fullName evidence="9">Glycerol uptake facilitator protein</fullName>
    </submittedName>
</protein>
<feature type="transmembrane region" description="Helical" evidence="8">
    <location>
        <begin position="138"/>
        <end position="160"/>
    </location>
</feature>
<dbReference type="PANTHER" id="PTHR43829">
    <property type="entry name" value="AQUAPORIN OR AQUAGLYCEROPORIN RELATED"/>
    <property type="match status" value="1"/>
</dbReference>
<evidence type="ECO:0000256" key="7">
    <source>
        <dbReference type="RuleBase" id="RU000477"/>
    </source>
</evidence>
<dbReference type="NCBIfam" id="TIGR00861">
    <property type="entry name" value="MIP"/>
    <property type="match status" value="1"/>
</dbReference>
<keyword evidence="3 7" id="KW-0813">Transport</keyword>
<keyword evidence="6 8" id="KW-0472">Membrane</keyword>
<name>A0A517TRN2_9BACT</name>
<evidence type="ECO:0000256" key="2">
    <source>
        <dbReference type="ARBA" id="ARBA00006175"/>
    </source>
</evidence>
<sequence>MHAYLAEFIGTALLILLGNGVVANVVLPQTKGHASGWIVISFGWAMAVFVAVWCTAAASGAHLNPAVTIGLVTAGKFASAKAVPYIIAQFAGAIVGATLVFIFYRDHYAVSDDPGAKLATFATGPAIRRVSSNLFSEIVGTFVLVFAVLLATDPAILVANEAGLFEPGTEKVGLGALGALPVGLLVLAIGLSLGGTTGYAINPARDLGPRLAHSFLPVPGKGDGDWSYAWIPVIGPSIGALLAATAFAGMHMVEQAS</sequence>
<dbReference type="InterPro" id="IPR050363">
    <property type="entry name" value="MIP/Aquaporin"/>
</dbReference>
<feature type="transmembrane region" description="Helical" evidence="8">
    <location>
        <begin position="172"/>
        <end position="193"/>
    </location>
</feature>
<dbReference type="AlphaFoldDB" id="A0A517TRN2"/>
<dbReference type="PROSITE" id="PS00221">
    <property type="entry name" value="MIP"/>
    <property type="match status" value="1"/>
</dbReference>
<feature type="transmembrane region" description="Helical" evidence="8">
    <location>
        <begin position="229"/>
        <end position="253"/>
    </location>
</feature>
<evidence type="ECO:0000256" key="4">
    <source>
        <dbReference type="ARBA" id="ARBA00022692"/>
    </source>
</evidence>
<evidence type="ECO:0000256" key="8">
    <source>
        <dbReference type="SAM" id="Phobius"/>
    </source>
</evidence>
<feature type="transmembrane region" description="Helical" evidence="8">
    <location>
        <begin position="39"/>
        <end position="61"/>
    </location>
</feature>
<comment type="similarity">
    <text evidence="2 7">Belongs to the MIP/aquaporin (TC 1.A.8) family.</text>
</comment>
<dbReference type="Proteomes" id="UP000317909">
    <property type="component" value="Chromosome"/>
</dbReference>
<evidence type="ECO:0000256" key="3">
    <source>
        <dbReference type="ARBA" id="ARBA00022448"/>
    </source>
</evidence>
<gene>
    <name evidence="9" type="primary">glpF</name>
    <name evidence="9" type="ORF">I41_01730</name>
</gene>
<dbReference type="PRINTS" id="PR00783">
    <property type="entry name" value="MINTRINSICP"/>
</dbReference>
<dbReference type="RefSeq" id="WP_145430054.1">
    <property type="nucleotide sequence ID" value="NZ_CP036339.1"/>
</dbReference>
<reference evidence="9 10" key="1">
    <citation type="submission" date="2019-02" db="EMBL/GenBank/DDBJ databases">
        <title>Deep-cultivation of Planctomycetes and their phenomic and genomic characterization uncovers novel biology.</title>
        <authorList>
            <person name="Wiegand S."/>
            <person name="Jogler M."/>
            <person name="Boedeker C."/>
            <person name="Pinto D."/>
            <person name="Vollmers J."/>
            <person name="Rivas-Marin E."/>
            <person name="Kohn T."/>
            <person name="Peeters S.H."/>
            <person name="Heuer A."/>
            <person name="Rast P."/>
            <person name="Oberbeckmann S."/>
            <person name="Bunk B."/>
            <person name="Jeske O."/>
            <person name="Meyerdierks A."/>
            <person name="Storesund J.E."/>
            <person name="Kallscheuer N."/>
            <person name="Luecker S."/>
            <person name="Lage O.M."/>
            <person name="Pohl T."/>
            <person name="Merkel B.J."/>
            <person name="Hornburger P."/>
            <person name="Mueller R.-W."/>
            <person name="Bruemmer F."/>
            <person name="Labrenz M."/>
            <person name="Spormann A.M."/>
            <person name="Op den Camp H."/>
            <person name="Overmann J."/>
            <person name="Amann R."/>
            <person name="Jetten M.S.M."/>
            <person name="Mascher T."/>
            <person name="Medema M.H."/>
            <person name="Devos D.P."/>
            <person name="Kaster A.-K."/>
            <person name="Ovreas L."/>
            <person name="Rohde M."/>
            <person name="Galperin M.Y."/>
            <person name="Jogler C."/>
        </authorList>
    </citation>
    <scope>NUCLEOTIDE SEQUENCE [LARGE SCALE GENOMIC DNA]</scope>
    <source>
        <strain evidence="9 10">I41</strain>
    </source>
</reference>
<dbReference type="Gene3D" id="1.20.1080.10">
    <property type="entry name" value="Glycerol uptake facilitator protein"/>
    <property type="match status" value="1"/>
</dbReference>
<evidence type="ECO:0000313" key="9">
    <source>
        <dbReference type="EMBL" id="QDT71018.1"/>
    </source>
</evidence>
<dbReference type="InterPro" id="IPR022357">
    <property type="entry name" value="MIP_CS"/>
</dbReference>
<organism evidence="9 10">
    <name type="scientific">Lacipirellula limnantheis</name>
    <dbReference type="NCBI Taxonomy" id="2528024"/>
    <lineage>
        <taxon>Bacteria</taxon>
        <taxon>Pseudomonadati</taxon>
        <taxon>Planctomycetota</taxon>
        <taxon>Planctomycetia</taxon>
        <taxon>Pirellulales</taxon>
        <taxon>Lacipirellulaceae</taxon>
        <taxon>Lacipirellula</taxon>
    </lineage>
</organism>
<proteinExistence type="inferred from homology"/>
<keyword evidence="10" id="KW-1185">Reference proteome</keyword>
<dbReference type="EMBL" id="CP036339">
    <property type="protein sequence ID" value="QDT71018.1"/>
    <property type="molecule type" value="Genomic_DNA"/>
</dbReference>
<keyword evidence="5 8" id="KW-1133">Transmembrane helix</keyword>
<dbReference type="InterPro" id="IPR000425">
    <property type="entry name" value="MIP"/>
</dbReference>
<dbReference type="InterPro" id="IPR023271">
    <property type="entry name" value="Aquaporin-like"/>
</dbReference>
<evidence type="ECO:0000256" key="5">
    <source>
        <dbReference type="ARBA" id="ARBA00022989"/>
    </source>
</evidence>
<feature type="transmembrane region" description="Helical" evidence="8">
    <location>
        <begin position="82"/>
        <end position="104"/>
    </location>
</feature>
<keyword evidence="4 7" id="KW-0812">Transmembrane</keyword>
<dbReference type="KEGG" id="llh:I41_01730"/>
<comment type="subcellular location">
    <subcellularLocation>
        <location evidence="1">Membrane</location>
        <topology evidence="1">Multi-pass membrane protein</topology>
    </subcellularLocation>
</comment>
<dbReference type="OrthoDB" id="9807293at2"/>
<dbReference type="GO" id="GO:0015254">
    <property type="term" value="F:glycerol channel activity"/>
    <property type="evidence" value="ECO:0007669"/>
    <property type="project" value="TreeGrafter"/>
</dbReference>
<evidence type="ECO:0000256" key="1">
    <source>
        <dbReference type="ARBA" id="ARBA00004141"/>
    </source>
</evidence>